<dbReference type="RefSeq" id="WP_183998378.1">
    <property type="nucleotide sequence ID" value="NZ_JACIEH010000002.1"/>
</dbReference>
<dbReference type="InterPro" id="IPR052996">
    <property type="entry name" value="Carb_Metab_Mutarotase"/>
</dbReference>
<organism evidence="1 2">
    <name type="scientific">Sphingomonas kyeonggiensis</name>
    <dbReference type="NCBI Taxonomy" id="1268553"/>
    <lineage>
        <taxon>Bacteria</taxon>
        <taxon>Pseudomonadati</taxon>
        <taxon>Pseudomonadota</taxon>
        <taxon>Alphaproteobacteria</taxon>
        <taxon>Sphingomonadales</taxon>
        <taxon>Sphingomonadaceae</taxon>
        <taxon>Sphingomonas</taxon>
    </lineage>
</organism>
<sequence length="112" mass="12782">MTRALFALDLDNDPELIAAYEARHAPGSVWPEIVHDIRQRGYREMEIWRVANRLVMLAEIVPEGLTPSAPELQPIIDQWESEMDAYQRPIASGSPKWLPMTRIFALDEQPAA</sequence>
<dbReference type="EMBL" id="JACIEH010000002">
    <property type="protein sequence ID" value="MBB4099061.1"/>
    <property type="molecule type" value="Genomic_DNA"/>
</dbReference>
<dbReference type="Proteomes" id="UP000557392">
    <property type="component" value="Unassembled WGS sequence"/>
</dbReference>
<dbReference type="InterPro" id="IPR008000">
    <property type="entry name" value="Rham/fucose_mutarotase"/>
</dbReference>
<keyword evidence="1" id="KW-0413">Isomerase</keyword>
<protein>
    <submittedName>
        <fullName evidence="1">L-rhamnose mutarotase</fullName>
        <ecNumber evidence="1">5.1.3.32</ecNumber>
    </submittedName>
</protein>
<gene>
    <name evidence="1" type="ORF">GGR46_002625</name>
</gene>
<dbReference type="PANTHER" id="PTHR43239:SF1">
    <property type="entry name" value="UPF0734 PROTEIN DDB_G0273871_DDB_G0273177"/>
    <property type="match status" value="1"/>
</dbReference>
<dbReference type="GO" id="GO:0062192">
    <property type="term" value="F:L-rhamnose mutarotase activity"/>
    <property type="evidence" value="ECO:0007669"/>
    <property type="project" value="UniProtKB-EC"/>
</dbReference>
<reference evidence="1 2" key="1">
    <citation type="submission" date="2020-08" db="EMBL/GenBank/DDBJ databases">
        <title>Genomic Encyclopedia of Type Strains, Phase IV (KMG-IV): sequencing the most valuable type-strain genomes for metagenomic binning, comparative biology and taxonomic classification.</title>
        <authorList>
            <person name="Goeker M."/>
        </authorList>
    </citation>
    <scope>NUCLEOTIDE SEQUENCE [LARGE SCALE GENOMIC DNA]</scope>
    <source>
        <strain evidence="1 2">DSM 101806</strain>
    </source>
</reference>
<dbReference type="SUPFAM" id="SSF54909">
    <property type="entry name" value="Dimeric alpha+beta barrel"/>
    <property type="match status" value="1"/>
</dbReference>
<name>A0A7W6JV44_9SPHN</name>
<proteinExistence type="predicted"/>
<comment type="caution">
    <text evidence="1">The sequence shown here is derived from an EMBL/GenBank/DDBJ whole genome shotgun (WGS) entry which is preliminary data.</text>
</comment>
<dbReference type="Gene3D" id="3.30.70.100">
    <property type="match status" value="1"/>
</dbReference>
<evidence type="ECO:0000313" key="2">
    <source>
        <dbReference type="Proteomes" id="UP000557392"/>
    </source>
</evidence>
<dbReference type="EC" id="5.1.3.32" evidence="1"/>
<dbReference type="AlphaFoldDB" id="A0A7W6JV44"/>
<dbReference type="Pfam" id="PF05336">
    <property type="entry name" value="rhaM"/>
    <property type="match status" value="1"/>
</dbReference>
<keyword evidence="2" id="KW-1185">Reference proteome</keyword>
<dbReference type="InterPro" id="IPR011008">
    <property type="entry name" value="Dimeric_a/b-barrel"/>
</dbReference>
<dbReference type="PANTHER" id="PTHR43239">
    <property type="entry name" value="UPF0734 PROTEIN DDB_G0273871/DDB_G0273177"/>
    <property type="match status" value="1"/>
</dbReference>
<accession>A0A7W6JV44</accession>
<evidence type="ECO:0000313" key="1">
    <source>
        <dbReference type="EMBL" id="MBB4099061.1"/>
    </source>
</evidence>